<reference evidence="2 3" key="1">
    <citation type="submission" date="2019-07" db="EMBL/GenBank/DDBJ databases">
        <title>The pathways for chlorine oxyanion respiration interact through the shared metabolite chlorate.</title>
        <authorList>
            <person name="Barnum T.P."/>
            <person name="Cheng Y."/>
            <person name="Hill K.A."/>
            <person name="Lucas L.N."/>
            <person name="Carlson H.K."/>
            <person name="Coates J.D."/>
        </authorList>
    </citation>
    <scope>NUCLEOTIDE SEQUENCE [LARGE SCALE GENOMIC DNA]</scope>
    <source>
        <strain evidence="2 3">SFB-1</strain>
    </source>
</reference>
<evidence type="ECO:0000313" key="2">
    <source>
        <dbReference type="EMBL" id="TVO78186.1"/>
    </source>
</evidence>
<protein>
    <submittedName>
        <fullName evidence="2">Uncharacterized protein</fullName>
    </submittedName>
</protein>
<evidence type="ECO:0000313" key="3">
    <source>
        <dbReference type="Proteomes" id="UP000318349"/>
    </source>
</evidence>
<dbReference type="AlphaFoldDB" id="A0A557SL76"/>
<comment type="caution">
    <text evidence="2">The sequence shown here is derived from an EMBL/GenBank/DDBJ whole genome shotgun (WGS) entry which is preliminary data.</text>
</comment>
<keyword evidence="1" id="KW-0812">Transmembrane</keyword>
<evidence type="ECO:0000256" key="1">
    <source>
        <dbReference type="SAM" id="Phobius"/>
    </source>
</evidence>
<accession>A0A557SL76</accession>
<dbReference type="EMBL" id="VMNI01000006">
    <property type="protein sequence ID" value="TVO78186.1"/>
    <property type="molecule type" value="Genomic_DNA"/>
</dbReference>
<organism evidence="2 3">
    <name type="scientific">Denitromonas halophila</name>
    <dbReference type="NCBI Taxonomy" id="1629404"/>
    <lineage>
        <taxon>Bacteria</taxon>
        <taxon>Pseudomonadati</taxon>
        <taxon>Pseudomonadota</taxon>
        <taxon>Betaproteobacteria</taxon>
        <taxon>Rhodocyclales</taxon>
        <taxon>Zoogloeaceae</taxon>
        <taxon>Denitromonas</taxon>
    </lineage>
</organism>
<gene>
    <name evidence="2" type="ORF">FHP89_06825</name>
</gene>
<dbReference type="Proteomes" id="UP000318349">
    <property type="component" value="Unassembled WGS sequence"/>
</dbReference>
<proteinExistence type="predicted"/>
<keyword evidence="1" id="KW-0472">Membrane</keyword>
<sequence>MTEARPKSPPVLASLMIVIGALCTIFGLALMAGLGADWHPLLATDGAGIVMLVSGIALAGSGAFPLVFARLAAGDDTQ</sequence>
<feature type="transmembrane region" description="Helical" evidence="1">
    <location>
        <begin position="12"/>
        <end position="34"/>
    </location>
</feature>
<keyword evidence="1" id="KW-1133">Transmembrane helix</keyword>
<feature type="transmembrane region" description="Helical" evidence="1">
    <location>
        <begin position="46"/>
        <end position="68"/>
    </location>
</feature>
<name>A0A557SL76_9RHOO</name>